<dbReference type="Proteomes" id="UP000199118">
    <property type="component" value="Unassembled WGS sequence"/>
</dbReference>
<dbReference type="AlphaFoldDB" id="A0A1H2Z8B1"/>
<gene>
    <name evidence="3" type="ORF">SAMN05444336_103409</name>
</gene>
<accession>A0A1H2Z8B1</accession>
<evidence type="ECO:0000313" key="4">
    <source>
        <dbReference type="Proteomes" id="UP000199118"/>
    </source>
</evidence>
<reference evidence="3 4" key="1">
    <citation type="submission" date="2016-10" db="EMBL/GenBank/DDBJ databases">
        <authorList>
            <person name="de Groot N.N."/>
        </authorList>
    </citation>
    <scope>NUCLEOTIDE SEQUENCE [LARGE SCALE GENOMIC DNA]</scope>
    <source>
        <strain evidence="3 4">DSM 17890</strain>
    </source>
</reference>
<evidence type="ECO:0000313" key="3">
    <source>
        <dbReference type="EMBL" id="SDX13743.1"/>
    </source>
</evidence>
<feature type="signal peptide" evidence="2">
    <location>
        <begin position="1"/>
        <end position="35"/>
    </location>
</feature>
<evidence type="ECO:0000256" key="2">
    <source>
        <dbReference type="SAM" id="SignalP"/>
    </source>
</evidence>
<keyword evidence="2" id="KW-0732">Signal</keyword>
<keyword evidence="1" id="KW-0472">Membrane</keyword>
<name>A0A1H2Z8B1_9RHOB</name>
<feature type="transmembrane region" description="Helical" evidence="1">
    <location>
        <begin position="173"/>
        <end position="195"/>
    </location>
</feature>
<keyword evidence="4" id="KW-1185">Reference proteome</keyword>
<evidence type="ECO:0000256" key="1">
    <source>
        <dbReference type="SAM" id="Phobius"/>
    </source>
</evidence>
<organism evidence="3 4">
    <name type="scientific">Albimonas donghaensis</name>
    <dbReference type="NCBI Taxonomy" id="356660"/>
    <lineage>
        <taxon>Bacteria</taxon>
        <taxon>Pseudomonadati</taxon>
        <taxon>Pseudomonadota</taxon>
        <taxon>Alphaproteobacteria</taxon>
        <taxon>Rhodobacterales</taxon>
        <taxon>Paracoccaceae</taxon>
        <taxon>Albimonas</taxon>
    </lineage>
</organism>
<keyword evidence="1" id="KW-0812">Transmembrane</keyword>
<sequence>MRRRMRGGARRLRMAMIAALAAVPCAGLSAGGAGAVTYQTFYESGRAGDAGAAPYTVPAGTPDPAGNVDDPTYHASPLDLGTFGASEGFHMLGTVAGGRDTFSYTFTAPHRIRLIGFEAADGKTIDDISFYLNLVLLDVTPPTPLVLAATVAPGTHEFRARYFGVYDLEFTPLAAVPAPAALPLSLGGIAALALLRRRRRV</sequence>
<proteinExistence type="predicted"/>
<feature type="chain" id="PRO_5011730808" evidence="2">
    <location>
        <begin position="36"/>
        <end position="201"/>
    </location>
</feature>
<keyword evidence="1" id="KW-1133">Transmembrane helix</keyword>
<dbReference type="EMBL" id="FNMZ01000003">
    <property type="protein sequence ID" value="SDX13743.1"/>
    <property type="molecule type" value="Genomic_DNA"/>
</dbReference>
<protein>
    <submittedName>
        <fullName evidence="3">PEP-CTERM protein-sorting domain-containing protein</fullName>
    </submittedName>
</protein>